<comment type="caution">
    <text evidence="2">The sequence shown here is derived from an EMBL/GenBank/DDBJ whole genome shotgun (WGS) entry which is preliminary data.</text>
</comment>
<feature type="signal peptide" evidence="1">
    <location>
        <begin position="1"/>
        <end position="24"/>
    </location>
</feature>
<gene>
    <name evidence="2" type="ORF">TPA0598_03_04880</name>
</gene>
<keyword evidence="1" id="KW-0732">Signal</keyword>
<sequence length="130" mass="13864">MRAVKKSMTFAAMACLTLMGTVAAAPTASASSGNYIQFSNNSGFLVDTCYQWKGPDGIESKNYCHTSKPVGQTWKAYFPEEATGATATVTFAMGNGGAKEYLYDLSSDKNHCYQTTGLWPNGGEVLGTNC</sequence>
<reference evidence="3" key="1">
    <citation type="submission" date="2014-09" db="EMBL/GenBank/DDBJ databases">
        <title>Whole genome shotgun sequence of Streptomyces sp. NBRC 110027.</title>
        <authorList>
            <person name="Komaki H."/>
            <person name="Ichikawa N."/>
            <person name="Katano-Makiyama Y."/>
            <person name="Hosoyama A."/>
            <person name="Hashimoto M."/>
            <person name="Uohara A."/>
            <person name="Kitahashi Y."/>
            <person name="Ohji S."/>
            <person name="Kimura A."/>
            <person name="Yamazoe A."/>
            <person name="Igarashi Y."/>
            <person name="Fujita N."/>
        </authorList>
    </citation>
    <scope>NUCLEOTIDE SEQUENCE [LARGE SCALE GENOMIC DNA]</scope>
    <source>
        <strain evidence="3">NBRC 110027</strain>
    </source>
</reference>
<keyword evidence="3" id="KW-1185">Reference proteome</keyword>
<dbReference type="OrthoDB" id="4239127at2"/>
<dbReference type="EMBL" id="BBNO01000003">
    <property type="protein sequence ID" value="GAO08027.1"/>
    <property type="molecule type" value="Genomic_DNA"/>
</dbReference>
<name>A0A0N7YL75_9ACTN</name>
<protein>
    <recommendedName>
        <fullName evidence="4">Secreted protein</fullName>
    </recommendedName>
</protein>
<dbReference type="RefSeq" id="WP_158894376.1">
    <property type="nucleotide sequence ID" value="NZ_BBNO01000003.1"/>
</dbReference>
<evidence type="ECO:0000313" key="2">
    <source>
        <dbReference type="EMBL" id="GAO08027.1"/>
    </source>
</evidence>
<dbReference type="AlphaFoldDB" id="A0A0N7YL75"/>
<proteinExistence type="predicted"/>
<dbReference type="Proteomes" id="UP000048965">
    <property type="component" value="Unassembled WGS sequence"/>
</dbReference>
<feature type="chain" id="PRO_5039582655" description="Secreted protein" evidence="1">
    <location>
        <begin position="25"/>
        <end position="130"/>
    </location>
</feature>
<evidence type="ECO:0000256" key="1">
    <source>
        <dbReference type="SAM" id="SignalP"/>
    </source>
</evidence>
<accession>A0A0N7YL75</accession>
<evidence type="ECO:0000313" key="3">
    <source>
        <dbReference type="Proteomes" id="UP000048965"/>
    </source>
</evidence>
<reference evidence="2 3" key="2">
    <citation type="journal article" date="2015" name="Stand. Genomic Sci.">
        <title>Draft genome sequence of marine-derived Streptomyces sp. TP-A0598, a producer of anti-MRSA antibiotic lydicamycins.</title>
        <authorList>
            <person name="Komaki H."/>
            <person name="Ichikawa N."/>
            <person name="Hosoyama A."/>
            <person name="Fujita N."/>
            <person name="Igarashi Y."/>
        </authorList>
    </citation>
    <scope>NUCLEOTIDE SEQUENCE [LARGE SCALE GENOMIC DNA]</scope>
    <source>
        <strain evidence="2 3">NBRC 110027</strain>
    </source>
</reference>
<organism evidence="2 3">
    <name type="scientific">Streptomyces lydicamycinicus</name>
    <dbReference type="NCBI Taxonomy" id="1546107"/>
    <lineage>
        <taxon>Bacteria</taxon>
        <taxon>Bacillati</taxon>
        <taxon>Actinomycetota</taxon>
        <taxon>Actinomycetes</taxon>
        <taxon>Kitasatosporales</taxon>
        <taxon>Streptomycetaceae</taxon>
        <taxon>Streptomyces</taxon>
    </lineage>
</organism>
<evidence type="ECO:0008006" key="4">
    <source>
        <dbReference type="Google" id="ProtNLM"/>
    </source>
</evidence>